<dbReference type="AlphaFoldDB" id="T2MBV5"/>
<dbReference type="GO" id="GO:1905515">
    <property type="term" value="P:non-motile cilium assembly"/>
    <property type="evidence" value="ECO:0007669"/>
    <property type="project" value="TreeGrafter"/>
</dbReference>
<evidence type="ECO:0000256" key="2">
    <source>
        <dbReference type="ARBA" id="ARBA00004555"/>
    </source>
</evidence>
<evidence type="ECO:0000256" key="7">
    <source>
        <dbReference type="ARBA" id="ARBA00023054"/>
    </source>
</evidence>
<accession>T2MBV5</accession>
<dbReference type="Pfam" id="PF04949">
    <property type="entry name" value="Transcrip_act"/>
    <property type="match status" value="1"/>
</dbReference>
<dbReference type="GO" id="GO:0005794">
    <property type="term" value="C:Golgi apparatus"/>
    <property type="evidence" value="ECO:0007669"/>
    <property type="project" value="UniProtKB-SubCell"/>
</dbReference>
<name>T2MBV5_HYDVU</name>
<evidence type="ECO:0000256" key="3">
    <source>
        <dbReference type="ARBA" id="ARBA00005599"/>
    </source>
</evidence>
<protein>
    <recommendedName>
        <fullName evidence="4">RAB6-interacting golgin</fullName>
    </recommendedName>
</protein>
<feature type="coiled-coil region" evidence="8">
    <location>
        <begin position="138"/>
        <end position="283"/>
    </location>
</feature>
<evidence type="ECO:0000256" key="8">
    <source>
        <dbReference type="SAM" id="Coils"/>
    </source>
</evidence>
<evidence type="ECO:0000256" key="4">
    <source>
        <dbReference type="ARBA" id="ARBA00014130"/>
    </source>
</evidence>
<organism evidence="9">
    <name type="scientific">Hydra vulgaris</name>
    <name type="common">Hydra</name>
    <name type="synonym">Hydra attenuata</name>
    <dbReference type="NCBI Taxonomy" id="6087"/>
    <lineage>
        <taxon>Eukaryota</taxon>
        <taxon>Metazoa</taxon>
        <taxon>Cnidaria</taxon>
        <taxon>Hydrozoa</taxon>
        <taxon>Hydroidolina</taxon>
        <taxon>Anthoathecata</taxon>
        <taxon>Aplanulata</taxon>
        <taxon>Hydridae</taxon>
        <taxon>Hydra</taxon>
    </lineage>
</organism>
<gene>
    <name evidence="9" type="primary">GORAB</name>
</gene>
<reference evidence="9" key="1">
    <citation type="journal article" date="2013" name="Genome Biol. Evol.">
        <title>Punctuated emergences of genetic and phenotypic innovations in eumetazoan, bilaterian, euteleostome, and hominidae ancestors.</title>
        <authorList>
            <person name="Wenger Y."/>
            <person name="Galliot B."/>
        </authorList>
    </citation>
    <scope>NUCLEOTIDE SEQUENCE</scope>
    <source>
        <tissue evidence="9">Whole animals</tissue>
    </source>
</reference>
<evidence type="ECO:0000313" key="9">
    <source>
        <dbReference type="EMBL" id="CDG69614.1"/>
    </source>
</evidence>
<evidence type="ECO:0000256" key="6">
    <source>
        <dbReference type="ARBA" id="ARBA00023034"/>
    </source>
</evidence>
<dbReference type="InterPro" id="IPR007033">
    <property type="entry name" value="GORAB"/>
</dbReference>
<sequence length="378" mass="43891">YSIMSDWSGFTEEELQRLKLENDPNLPQDVNKKKNITTKNSNALREAKKRSIPQWPKQIDNPVSSIDFSHVNSKPVEDIKLIQSVEVKESPTLHEYDVKANKVKSFIKGNQNEAVQNESNAKVIAEETIIKENDDVGVLTQEQALELERKKIEQLQIQHKLIEDQNKKKKMLIASTLQERMKQTMSESQKLKEVQQQLIHLDEKLQIDVESLRNKIEEASLLFSQAEKRYERSESEYVSAKCDYYKKKEEKEQLIEQLYAIIQANEERKAKKLEELMVKLVSNTNLESPTCTLPKTSISNESNTNLYFLYYCDDDDCDDNDCDDDDCDDGDCDDDGCDDDNCDDGDCDDDDCDDDDDYDNCLDHDYLDSYYDDDYVIR</sequence>
<dbReference type="EMBL" id="HAAD01003382">
    <property type="protein sequence ID" value="CDG69614.1"/>
    <property type="molecule type" value="mRNA"/>
</dbReference>
<comment type="subcellular location">
    <subcellularLocation>
        <location evidence="1">Cytoplasm</location>
    </subcellularLocation>
    <subcellularLocation>
        <location evidence="2">Golgi apparatus</location>
    </subcellularLocation>
</comment>
<comment type="similarity">
    <text evidence="3">Belongs to the GORAB family.</text>
</comment>
<feature type="non-terminal residue" evidence="9">
    <location>
        <position position="1"/>
    </location>
</feature>
<evidence type="ECO:0000256" key="1">
    <source>
        <dbReference type="ARBA" id="ARBA00004496"/>
    </source>
</evidence>
<dbReference type="PANTHER" id="PTHR21470:SF2">
    <property type="entry name" value="RAB6-INTERACTING GOLGIN"/>
    <property type="match status" value="1"/>
</dbReference>
<proteinExistence type="evidence at transcript level"/>
<keyword evidence="5" id="KW-0963">Cytoplasm</keyword>
<dbReference type="OrthoDB" id="9909311at2759"/>
<keyword evidence="6" id="KW-0333">Golgi apparatus</keyword>
<evidence type="ECO:0000256" key="5">
    <source>
        <dbReference type="ARBA" id="ARBA00022490"/>
    </source>
</evidence>
<dbReference type="PANTHER" id="PTHR21470">
    <property type="entry name" value="RAB6-INTERACTING PROTEIN GORAB"/>
    <property type="match status" value="1"/>
</dbReference>
<keyword evidence="7 8" id="KW-0175">Coiled coil</keyword>